<keyword evidence="2" id="KW-1185">Reference proteome</keyword>
<protein>
    <recommendedName>
        <fullName evidence="3">Tyr recombinase domain-containing protein</fullName>
    </recommendedName>
</protein>
<dbReference type="EMBL" id="AP019416">
    <property type="protein sequence ID" value="BBI53229.1"/>
    <property type="molecule type" value="Genomic_DNA"/>
</dbReference>
<proteinExistence type="predicted"/>
<organism evidence="1 2">
    <name type="scientific">Vreelandella olivaria</name>
    <dbReference type="NCBI Taxonomy" id="390919"/>
    <lineage>
        <taxon>Bacteria</taxon>
        <taxon>Pseudomonadati</taxon>
        <taxon>Pseudomonadota</taxon>
        <taxon>Gammaproteobacteria</taxon>
        <taxon>Oceanospirillales</taxon>
        <taxon>Halomonadaceae</taxon>
        <taxon>Vreelandella</taxon>
    </lineage>
</organism>
<evidence type="ECO:0000313" key="2">
    <source>
        <dbReference type="Proteomes" id="UP000289555"/>
    </source>
</evidence>
<evidence type="ECO:0000313" key="1">
    <source>
        <dbReference type="EMBL" id="BBI53229.1"/>
    </source>
</evidence>
<gene>
    <name evidence="1" type="ORF">HORIV_56500</name>
</gene>
<sequence length="180" mass="20495">MKPLSDGTLNNRFKAVETIHILSLQSDDPMRHPWPETSALHLAGLTGQGHLQFQEARTEIIPDAILGLMFQSAVEWLDRANEIISLRAQVESWKAEGLRWKLIHPRLKKLGWSLDGIRKSEQYLQQACMCIILITSGIRVSELCSLENQCAFRTLDEEGDPFHWMRGTSYKTGLEHASGW</sequence>
<name>A0ABN5X1U5_9GAMM</name>
<reference evidence="2" key="1">
    <citation type="journal article" date="2019" name="Microbiol. Resour. Announc.">
        <title>Complete Genome Sequence of Halomonas olivaria, a Moderately Halophilic Bacterium Isolated from Olive Processing Effluents, Obtained by Nanopore Sequencing.</title>
        <authorList>
            <person name="Nagata S."/>
            <person name="Ii K.M."/>
            <person name="Tsukimi T."/>
            <person name="Miura M.C."/>
            <person name="Galipon J."/>
            <person name="Arakawa K."/>
        </authorList>
    </citation>
    <scope>NUCLEOTIDE SEQUENCE [LARGE SCALE GENOMIC DNA]</scope>
    <source>
        <strain evidence="2">TYRC17</strain>
    </source>
</reference>
<accession>A0ABN5X1U5</accession>
<evidence type="ECO:0008006" key="3">
    <source>
        <dbReference type="Google" id="ProtNLM"/>
    </source>
</evidence>
<dbReference type="Proteomes" id="UP000289555">
    <property type="component" value="Chromosome"/>
</dbReference>